<dbReference type="AlphaFoldDB" id="A0A9D4L4N6"/>
<reference evidence="2" key="1">
    <citation type="journal article" date="2019" name="bioRxiv">
        <title>The Genome of the Zebra Mussel, Dreissena polymorpha: A Resource for Invasive Species Research.</title>
        <authorList>
            <person name="McCartney M.A."/>
            <person name="Auch B."/>
            <person name="Kono T."/>
            <person name="Mallez S."/>
            <person name="Zhang Y."/>
            <person name="Obille A."/>
            <person name="Becker A."/>
            <person name="Abrahante J.E."/>
            <person name="Garbe J."/>
            <person name="Badalamenti J.P."/>
            <person name="Herman A."/>
            <person name="Mangelson H."/>
            <person name="Liachko I."/>
            <person name="Sullivan S."/>
            <person name="Sone E.D."/>
            <person name="Koren S."/>
            <person name="Silverstein K.A.T."/>
            <person name="Beckman K.B."/>
            <person name="Gohl D.M."/>
        </authorList>
    </citation>
    <scope>NUCLEOTIDE SEQUENCE</scope>
    <source>
        <strain evidence="2">Duluth1</strain>
        <tissue evidence="2">Whole animal</tissue>
    </source>
</reference>
<keyword evidence="3" id="KW-1185">Reference proteome</keyword>
<dbReference type="Proteomes" id="UP000828390">
    <property type="component" value="Unassembled WGS sequence"/>
</dbReference>
<accession>A0A9D4L4N6</accession>
<comment type="caution">
    <text evidence="2">The sequence shown here is derived from an EMBL/GenBank/DDBJ whole genome shotgun (WGS) entry which is preliminary data.</text>
</comment>
<reference evidence="2" key="2">
    <citation type="submission" date="2020-11" db="EMBL/GenBank/DDBJ databases">
        <authorList>
            <person name="McCartney M.A."/>
            <person name="Auch B."/>
            <person name="Kono T."/>
            <person name="Mallez S."/>
            <person name="Becker A."/>
            <person name="Gohl D.M."/>
            <person name="Silverstein K.A.T."/>
            <person name="Koren S."/>
            <person name="Bechman K.B."/>
            <person name="Herman A."/>
            <person name="Abrahante J.E."/>
            <person name="Garbe J."/>
        </authorList>
    </citation>
    <scope>NUCLEOTIDE SEQUENCE</scope>
    <source>
        <strain evidence="2">Duluth1</strain>
        <tissue evidence="2">Whole animal</tissue>
    </source>
</reference>
<organism evidence="2 3">
    <name type="scientific">Dreissena polymorpha</name>
    <name type="common">Zebra mussel</name>
    <name type="synonym">Mytilus polymorpha</name>
    <dbReference type="NCBI Taxonomy" id="45954"/>
    <lineage>
        <taxon>Eukaryota</taxon>
        <taxon>Metazoa</taxon>
        <taxon>Spiralia</taxon>
        <taxon>Lophotrochozoa</taxon>
        <taxon>Mollusca</taxon>
        <taxon>Bivalvia</taxon>
        <taxon>Autobranchia</taxon>
        <taxon>Heteroconchia</taxon>
        <taxon>Euheterodonta</taxon>
        <taxon>Imparidentia</taxon>
        <taxon>Neoheterodontei</taxon>
        <taxon>Myida</taxon>
        <taxon>Dreissenoidea</taxon>
        <taxon>Dreissenidae</taxon>
        <taxon>Dreissena</taxon>
    </lineage>
</organism>
<sequence length="70" mass="7664">MFCLCRHYTKTVLAAIRGETDITFVCKPCSTSAQNGTQEGSEEVAALGNATDDMETEDTPVNEQVLYNFP</sequence>
<proteinExistence type="predicted"/>
<protein>
    <submittedName>
        <fullName evidence="2">Uncharacterized protein</fullName>
    </submittedName>
</protein>
<gene>
    <name evidence="2" type="ORF">DPMN_093754</name>
</gene>
<name>A0A9D4L4N6_DREPO</name>
<feature type="region of interest" description="Disordered" evidence="1">
    <location>
        <begin position="32"/>
        <end position="64"/>
    </location>
</feature>
<evidence type="ECO:0000313" key="3">
    <source>
        <dbReference type="Proteomes" id="UP000828390"/>
    </source>
</evidence>
<dbReference type="EMBL" id="JAIWYP010000003">
    <property type="protein sequence ID" value="KAH3851274.1"/>
    <property type="molecule type" value="Genomic_DNA"/>
</dbReference>
<evidence type="ECO:0000313" key="2">
    <source>
        <dbReference type="EMBL" id="KAH3851274.1"/>
    </source>
</evidence>
<evidence type="ECO:0000256" key="1">
    <source>
        <dbReference type="SAM" id="MobiDB-lite"/>
    </source>
</evidence>